<dbReference type="KEGG" id="lab:LA76x_1252"/>
<reference evidence="1 2" key="1">
    <citation type="journal article" date="2015" name="BMC Genomics">
        <title>Comparative genomics and metabolic profiling of the genus Lysobacter.</title>
        <authorList>
            <person name="de Bruijn I."/>
            <person name="Cheng X."/>
            <person name="de Jager V."/>
            <person name="Exposito R.G."/>
            <person name="Watrous J."/>
            <person name="Patel N."/>
            <person name="Postma J."/>
            <person name="Dorrestein P.C."/>
            <person name="Kobayashi D."/>
            <person name="Raaijmakers J.M."/>
        </authorList>
    </citation>
    <scope>NUCLEOTIDE SEQUENCE [LARGE SCALE GENOMIC DNA]</scope>
    <source>
        <strain evidence="1 2">76</strain>
    </source>
</reference>
<protein>
    <submittedName>
        <fullName evidence="1">Uncharacterized protein</fullName>
    </submittedName>
</protein>
<dbReference type="EMBL" id="CP011129">
    <property type="protein sequence ID" value="ALN79411.1"/>
    <property type="molecule type" value="Genomic_DNA"/>
</dbReference>
<dbReference type="PATRIC" id="fig|84531.8.peg.1275"/>
<evidence type="ECO:0000313" key="2">
    <source>
        <dbReference type="Proteomes" id="UP000060787"/>
    </source>
</evidence>
<gene>
    <name evidence="1" type="ORF">LA76x_1252</name>
</gene>
<evidence type="ECO:0000313" key="1">
    <source>
        <dbReference type="EMBL" id="ALN79411.1"/>
    </source>
</evidence>
<dbReference type="Proteomes" id="UP000060787">
    <property type="component" value="Chromosome"/>
</dbReference>
<dbReference type="STRING" id="84531.LA76x_1252"/>
<name>A0A0S2F7G2_LYSAN</name>
<proteinExistence type="predicted"/>
<accession>A0A0S2F7G2</accession>
<dbReference type="AlphaFoldDB" id="A0A0S2F7G2"/>
<organism evidence="1 2">
    <name type="scientific">Lysobacter antibioticus</name>
    <dbReference type="NCBI Taxonomy" id="84531"/>
    <lineage>
        <taxon>Bacteria</taxon>
        <taxon>Pseudomonadati</taxon>
        <taxon>Pseudomonadota</taxon>
        <taxon>Gammaproteobacteria</taxon>
        <taxon>Lysobacterales</taxon>
        <taxon>Lysobacteraceae</taxon>
        <taxon>Lysobacter</taxon>
    </lineage>
</organism>
<keyword evidence="2" id="KW-1185">Reference proteome</keyword>
<sequence>MLRFGESEVRGEGVACVRPIPNPGRRNSTAATQRCAREIREKSFHPCRIAASYRWRLASSHSDDEVPR</sequence>